<sequence length="254" mass="30411">MQKFIVSPKYKNFQKNFKQMVENFDSYSEVLGNPERNVIKKIPFQEGYIAIKSFKKPHWVNKIAYKYLRKSKARRSYEHGLQLLQLGILNPEPMAYIENSDFFGITSSYYICQYTPYDFTIREIYDQPDSYLAVQAYARFSAYVHSKGVYIKDNTPGNTLVQRNNQEYNMYLVDLNRMEFHENLSFEVKMKSLSNNIKEQPFLDIFMEEYSKVSGYPLSEVRERMFHYQQIFNRKIESKARLKKRLKKLMGKKI</sequence>
<dbReference type="AlphaFoldDB" id="A0A563DHI2"/>
<evidence type="ECO:0000313" key="1">
    <source>
        <dbReference type="EMBL" id="TWP29736.1"/>
    </source>
</evidence>
<accession>A0A563DHI2</accession>
<dbReference type="OrthoDB" id="9773772at2"/>
<keyword evidence="2" id="KW-1185">Reference proteome</keyword>
<protein>
    <submittedName>
        <fullName evidence="1">Kdo domain containing protein</fullName>
    </submittedName>
</protein>
<name>A0A563DHI2_9FLAO</name>
<comment type="caution">
    <text evidence="1">The sequence shown here is derived from an EMBL/GenBank/DDBJ whole genome shotgun (WGS) entry which is preliminary data.</text>
</comment>
<gene>
    <name evidence="1" type="ORF">ETU09_01800</name>
</gene>
<dbReference type="EMBL" id="SELH01000013">
    <property type="protein sequence ID" value="TWP29736.1"/>
    <property type="molecule type" value="Genomic_DNA"/>
</dbReference>
<reference evidence="1 2" key="1">
    <citation type="submission" date="2019-02" db="EMBL/GenBank/DDBJ databases">
        <title>Apibacter muscae sp. nov.: a novel member of the house fly microbiota.</title>
        <authorList>
            <person name="Park R."/>
        </authorList>
    </citation>
    <scope>NUCLEOTIDE SEQUENCE [LARGE SCALE GENOMIC DNA]</scope>
    <source>
        <strain evidence="1 2">AL1</strain>
    </source>
</reference>
<dbReference type="RefSeq" id="WP_146291514.1">
    <property type="nucleotide sequence ID" value="NZ_SELH01000013.1"/>
</dbReference>
<organism evidence="1 2">
    <name type="scientific">Apibacter muscae</name>
    <dbReference type="NCBI Taxonomy" id="2509004"/>
    <lineage>
        <taxon>Bacteria</taxon>
        <taxon>Pseudomonadati</taxon>
        <taxon>Bacteroidota</taxon>
        <taxon>Flavobacteriia</taxon>
        <taxon>Flavobacteriales</taxon>
        <taxon>Weeksellaceae</taxon>
        <taxon>Apibacter</taxon>
    </lineage>
</organism>
<proteinExistence type="predicted"/>
<evidence type="ECO:0000313" key="2">
    <source>
        <dbReference type="Proteomes" id="UP000319499"/>
    </source>
</evidence>
<dbReference type="Proteomes" id="UP000319499">
    <property type="component" value="Unassembled WGS sequence"/>
</dbReference>